<dbReference type="RefSeq" id="YP_009219846.1">
    <property type="nucleotide sequence ID" value="NC_029026.1"/>
</dbReference>
<dbReference type="InterPro" id="IPR002694">
    <property type="entry name" value="Znf_CHC2"/>
</dbReference>
<organism evidence="5 6">
    <name type="scientific">Enterococcus phage EFLK1</name>
    <dbReference type="NCBI Taxonomy" id="1640885"/>
    <lineage>
        <taxon>Viruses</taxon>
        <taxon>Duplodnaviria</taxon>
        <taxon>Heunggongvirae</taxon>
        <taxon>Uroviricota</taxon>
        <taxon>Caudoviricetes</taxon>
        <taxon>Herelleviridae</taxon>
        <taxon>Brockvirinae</taxon>
        <taxon>Kochikohdavirus</taxon>
        <taxon>Kochikohdavirus EFLK1</taxon>
    </lineage>
</organism>
<dbReference type="GO" id="GO:0006269">
    <property type="term" value="P:DNA replication, synthesis of primer"/>
    <property type="evidence" value="ECO:0007669"/>
    <property type="project" value="TreeGrafter"/>
</dbReference>
<dbReference type="SMART" id="SM00400">
    <property type="entry name" value="ZnF_CHCC"/>
    <property type="match status" value="1"/>
</dbReference>
<proteinExistence type="predicted"/>
<dbReference type="GeneID" id="26645988"/>
<dbReference type="Pfam" id="PF01807">
    <property type="entry name" value="Zn_ribbon_DnaG"/>
    <property type="match status" value="1"/>
</dbReference>
<accession>A0A0E3TA93</accession>
<reference evidence="5 6" key="1">
    <citation type="journal article" date="2015" name="Genome Announc.">
        <title>Complete Genome Sequence of Enterococcus Bacteriophage EFLK1.</title>
        <authorList>
            <person name="Khalifa L."/>
            <person name="Coppenhagen-Glazer S."/>
            <person name="Shlezinger M."/>
            <person name="Kott-Gutkowski M."/>
            <person name="Adini O."/>
            <person name="Beyth N."/>
            <person name="Hazan R."/>
        </authorList>
    </citation>
    <scope>NUCLEOTIDE SEQUENCE [LARGE SCALE GENOMIC DNA]</scope>
</reference>
<dbReference type="SUPFAM" id="SSF57783">
    <property type="entry name" value="Zinc beta-ribbon"/>
    <property type="match status" value="1"/>
</dbReference>
<dbReference type="KEGG" id="vg:26645988"/>
<keyword evidence="5" id="KW-0378">Hydrolase</keyword>
<sequence>MFTDLLSNELGSPKYAVRDYRYNCPFCDYDTKYKFYVRVEEGHPKNNLWHCFKCGSSGNPVSFVMKYYNVSFKEALEILEEYGYRFNNKNYVPKSDKLTDEEYLLLLLGSLGKPKEETKQAKKELVAPPLPDGFKLLSQNLREPEAYPFLLYCNKRGFTLNDIYIHNIGYVKDSWVPLENGKSVRLKDHLVFLTHGKDGKYQYWNTRAIGQSFIKSLNAPSKEGEHSKKDTIFNINRASQTPQIVITEGVPDALTVGESGVGTFGKQVTDEQVELILDSVNEEQKIFIYLDKDAKKEIKKLAEKLYKRHNETYVVISPTTQDANSLGREEAWNIINNYSVKADGVGLIKLML</sequence>
<dbReference type="InterPro" id="IPR036977">
    <property type="entry name" value="DNA_primase_Znf_CHC2"/>
</dbReference>
<dbReference type="InterPro" id="IPR050219">
    <property type="entry name" value="DnaG_primase"/>
</dbReference>
<keyword evidence="6" id="KW-1185">Reference proteome</keyword>
<name>A0A0E3TA93_9CAUD</name>
<evidence type="ECO:0000259" key="4">
    <source>
        <dbReference type="SMART" id="SM00400"/>
    </source>
</evidence>
<keyword evidence="5" id="KW-0547">Nucleotide-binding</keyword>
<evidence type="ECO:0000256" key="3">
    <source>
        <dbReference type="ARBA" id="ARBA00022833"/>
    </source>
</evidence>
<evidence type="ECO:0000313" key="6">
    <source>
        <dbReference type="Proteomes" id="UP000033340"/>
    </source>
</evidence>
<keyword evidence="3" id="KW-0862">Zinc</keyword>
<keyword evidence="2" id="KW-0863">Zinc-finger</keyword>
<dbReference type="GO" id="GO:0003677">
    <property type="term" value="F:DNA binding"/>
    <property type="evidence" value="ECO:0007669"/>
    <property type="project" value="InterPro"/>
</dbReference>
<feature type="domain" description="Zinc finger CHC2-type" evidence="4">
    <location>
        <begin position="24"/>
        <end position="80"/>
    </location>
</feature>
<dbReference type="SUPFAM" id="SSF56731">
    <property type="entry name" value="DNA primase core"/>
    <property type="match status" value="1"/>
</dbReference>
<keyword evidence="5" id="KW-0347">Helicase</keyword>
<evidence type="ECO:0000256" key="1">
    <source>
        <dbReference type="ARBA" id="ARBA00022723"/>
    </source>
</evidence>
<keyword evidence="5" id="KW-0067">ATP-binding</keyword>
<dbReference type="GO" id="GO:0004386">
    <property type="term" value="F:helicase activity"/>
    <property type="evidence" value="ECO:0007669"/>
    <property type="project" value="UniProtKB-KW"/>
</dbReference>
<dbReference type="EMBL" id="KR049063">
    <property type="protein sequence ID" value="AKC05115.1"/>
    <property type="molecule type" value="Genomic_DNA"/>
</dbReference>
<dbReference type="PANTHER" id="PTHR30313">
    <property type="entry name" value="DNA PRIMASE"/>
    <property type="match status" value="1"/>
</dbReference>
<dbReference type="Gene3D" id="3.90.580.10">
    <property type="entry name" value="Zinc finger, CHC2-type domain"/>
    <property type="match status" value="1"/>
</dbReference>
<dbReference type="PANTHER" id="PTHR30313:SF2">
    <property type="entry name" value="DNA PRIMASE"/>
    <property type="match status" value="1"/>
</dbReference>
<reference evidence="6" key="2">
    <citation type="submission" date="2015-03" db="EMBL/GenBank/DDBJ databases">
        <title>Additive effect of two phages aimed for phage therapy.</title>
        <authorList>
            <person name="Khalifa L."/>
            <person name="Beyth N."/>
            <person name="Hazan R."/>
        </authorList>
    </citation>
    <scope>NUCLEOTIDE SEQUENCE [LARGE SCALE GENOMIC DNA]</scope>
</reference>
<protein>
    <submittedName>
        <fullName evidence="5">DNA primase / DNA helicase</fullName>
    </submittedName>
</protein>
<dbReference type="GO" id="GO:0008270">
    <property type="term" value="F:zinc ion binding"/>
    <property type="evidence" value="ECO:0007669"/>
    <property type="project" value="UniProtKB-KW"/>
</dbReference>
<evidence type="ECO:0000313" key="5">
    <source>
        <dbReference type="EMBL" id="AKC05115.1"/>
    </source>
</evidence>
<dbReference type="Gene3D" id="3.40.1360.10">
    <property type="match status" value="1"/>
</dbReference>
<dbReference type="GO" id="GO:0003899">
    <property type="term" value="F:DNA-directed RNA polymerase activity"/>
    <property type="evidence" value="ECO:0007669"/>
    <property type="project" value="InterPro"/>
</dbReference>
<keyword evidence="1" id="KW-0479">Metal-binding</keyword>
<dbReference type="Proteomes" id="UP000033340">
    <property type="component" value="Segment"/>
</dbReference>
<evidence type="ECO:0000256" key="2">
    <source>
        <dbReference type="ARBA" id="ARBA00022771"/>
    </source>
</evidence>